<keyword evidence="2" id="KW-1185">Reference proteome</keyword>
<keyword evidence="1" id="KW-0808">Transferase</keyword>
<proteinExistence type="predicted"/>
<dbReference type="AlphaFoldDB" id="A0A6G1KER1"/>
<accession>A0A6G1KER1</accession>
<dbReference type="Pfam" id="PF13489">
    <property type="entry name" value="Methyltransf_23"/>
    <property type="match status" value="1"/>
</dbReference>
<dbReference type="Proteomes" id="UP000799428">
    <property type="component" value="Unassembled WGS sequence"/>
</dbReference>
<reference evidence="1" key="1">
    <citation type="journal article" date="2020" name="Stud. Mycol.">
        <title>101 Dothideomycetes genomes: a test case for predicting lifestyles and emergence of pathogens.</title>
        <authorList>
            <person name="Haridas S."/>
            <person name="Albert R."/>
            <person name="Binder M."/>
            <person name="Bloem J."/>
            <person name="Labutti K."/>
            <person name="Salamov A."/>
            <person name="Andreopoulos B."/>
            <person name="Baker S."/>
            <person name="Barry K."/>
            <person name="Bills G."/>
            <person name="Bluhm B."/>
            <person name="Cannon C."/>
            <person name="Castanera R."/>
            <person name="Culley D."/>
            <person name="Daum C."/>
            <person name="Ezra D."/>
            <person name="Gonzalez J."/>
            <person name="Henrissat B."/>
            <person name="Kuo A."/>
            <person name="Liang C."/>
            <person name="Lipzen A."/>
            <person name="Lutzoni F."/>
            <person name="Magnuson J."/>
            <person name="Mondo S."/>
            <person name="Nolan M."/>
            <person name="Ohm R."/>
            <person name="Pangilinan J."/>
            <person name="Park H.-J."/>
            <person name="Ramirez L."/>
            <person name="Alfaro M."/>
            <person name="Sun H."/>
            <person name="Tritt A."/>
            <person name="Yoshinaga Y."/>
            <person name="Zwiers L.-H."/>
            <person name="Turgeon B."/>
            <person name="Goodwin S."/>
            <person name="Spatafora J."/>
            <person name="Crous P."/>
            <person name="Grigoriev I."/>
        </authorList>
    </citation>
    <scope>NUCLEOTIDE SEQUENCE</scope>
    <source>
        <strain evidence="1">CBS 279.74</strain>
    </source>
</reference>
<dbReference type="InterPro" id="IPR029063">
    <property type="entry name" value="SAM-dependent_MTases_sf"/>
</dbReference>
<sequence length="281" mass="31996">MDKFHEVYSDSKRQRQAAEFHRYRVQHALHRSEFNGSMIEAPLPKDRPINILDSATGEGIWMIEEAANYPNATFLGTDIEIAGFEEHKDLPDQVSFRQQSVLDPWPRNDHERFDLVHQRYGFTNVPIGTCPGVVRHLLELVRPGGYIQLVDADLMGFERGEGHAGMTAMMDFMSQFFAQGGMDPSSGPKLEAWLKAAGVEDVTTRPLSFGMGKAAKTQQLAEDSTWNVLTLVDNFKFVCEKIPDFWYTSQMFDQLAADIEKEMREHGNSWKFWVVTGRKSS</sequence>
<dbReference type="GO" id="GO:0032259">
    <property type="term" value="P:methylation"/>
    <property type="evidence" value="ECO:0007669"/>
    <property type="project" value="UniProtKB-KW"/>
</dbReference>
<name>A0A6G1KER1_9PLEO</name>
<gene>
    <name evidence="1" type="ORF">K504DRAFT_531871</name>
</gene>
<evidence type="ECO:0000313" key="1">
    <source>
        <dbReference type="EMBL" id="KAF2711260.1"/>
    </source>
</evidence>
<dbReference type="EMBL" id="MU005767">
    <property type="protein sequence ID" value="KAF2711260.1"/>
    <property type="molecule type" value="Genomic_DNA"/>
</dbReference>
<protein>
    <submittedName>
        <fullName evidence="1">Methyltransferase GliN</fullName>
    </submittedName>
</protein>
<organism evidence="1 2">
    <name type="scientific">Pleomassaria siparia CBS 279.74</name>
    <dbReference type="NCBI Taxonomy" id="1314801"/>
    <lineage>
        <taxon>Eukaryota</taxon>
        <taxon>Fungi</taxon>
        <taxon>Dikarya</taxon>
        <taxon>Ascomycota</taxon>
        <taxon>Pezizomycotina</taxon>
        <taxon>Dothideomycetes</taxon>
        <taxon>Pleosporomycetidae</taxon>
        <taxon>Pleosporales</taxon>
        <taxon>Pleomassariaceae</taxon>
        <taxon>Pleomassaria</taxon>
    </lineage>
</organism>
<dbReference type="Gene3D" id="3.40.50.150">
    <property type="entry name" value="Vaccinia Virus protein VP39"/>
    <property type="match status" value="1"/>
</dbReference>
<dbReference type="SUPFAM" id="SSF53335">
    <property type="entry name" value="S-adenosyl-L-methionine-dependent methyltransferases"/>
    <property type="match status" value="1"/>
</dbReference>
<keyword evidence="1" id="KW-0489">Methyltransferase</keyword>
<evidence type="ECO:0000313" key="2">
    <source>
        <dbReference type="Proteomes" id="UP000799428"/>
    </source>
</evidence>
<dbReference type="OrthoDB" id="184880at2759"/>
<dbReference type="GO" id="GO:0008168">
    <property type="term" value="F:methyltransferase activity"/>
    <property type="evidence" value="ECO:0007669"/>
    <property type="project" value="UniProtKB-KW"/>
</dbReference>